<name>A0AAU9TWN6_EUPED</name>
<dbReference type="AlphaFoldDB" id="A0AAU9TWN6"/>
<accession>A0AAU9TWN6</accession>
<protein>
    <submittedName>
        <fullName evidence="1">Uncharacterized protein</fullName>
    </submittedName>
</protein>
<reference evidence="1" key="1">
    <citation type="submission" date="2022-03" db="EMBL/GenBank/DDBJ databases">
        <authorList>
            <person name="Tunstrom K."/>
        </authorList>
    </citation>
    <scope>NUCLEOTIDE SEQUENCE</scope>
</reference>
<dbReference type="Proteomes" id="UP001153954">
    <property type="component" value="Unassembled WGS sequence"/>
</dbReference>
<sequence>MEPPWELELELRRHIQTCACTCDHMGYGNYMDYQAAPAAHACLCRAITSPHAHVCVEYSRLHIRMLSQPTRGSLHAGLFVVFTCHPLCI</sequence>
<dbReference type="EMBL" id="CAKOGL010000010">
    <property type="protein sequence ID" value="CAH2091109.1"/>
    <property type="molecule type" value="Genomic_DNA"/>
</dbReference>
<organism evidence="1 2">
    <name type="scientific">Euphydryas editha</name>
    <name type="common">Edith's checkerspot</name>
    <dbReference type="NCBI Taxonomy" id="104508"/>
    <lineage>
        <taxon>Eukaryota</taxon>
        <taxon>Metazoa</taxon>
        <taxon>Ecdysozoa</taxon>
        <taxon>Arthropoda</taxon>
        <taxon>Hexapoda</taxon>
        <taxon>Insecta</taxon>
        <taxon>Pterygota</taxon>
        <taxon>Neoptera</taxon>
        <taxon>Endopterygota</taxon>
        <taxon>Lepidoptera</taxon>
        <taxon>Glossata</taxon>
        <taxon>Ditrysia</taxon>
        <taxon>Papilionoidea</taxon>
        <taxon>Nymphalidae</taxon>
        <taxon>Nymphalinae</taxon>
        <taxon>Euphydryas</taxon>
    </lineage>
</organism>
<gene>
    <name evidence="1" type="ORF">EEDITHA_LOCUS6999</name>
</gene>
<proteinExistence type="predicted"/>
<keyword evidence="2" id="KW-1185">Reference proteome</keyword>
<comment type="caution">
    <text evidence="1">The sequence shown here is derived from an EMBL/GenBank/DDBJ whole genome shotgun (WGS) entry which is preliminary data.</text>
</comment>
<evidence type="ECO:0000313" key="1">
    <source>
        <dbReference type="EMBL" id="CAH2091109.1"/>
    </source>
</evidence>
<evidence type="ECO:0000313" key="2">
    <source>
        <dbReference type="Proteomes" id="UP001153954"/>
    </source>
</evidence>